<keyword evidence="1" id="KW-0418">Kinase</keyword>
<keyword evidence="6" id="KW-1185">Reference proteome</keyword>
<evidence type="ECO:0000313" key="6">
    <source>
        <dbReference type="Proteomes" id="UP000471031"/>
    </source>
</evidence>
<dbReference type="GO" id="GO:0042802">
    <property type="term" value="F:identical protein binding"/>
    <property type="evidence" value="ECO:0007669"/>
    <property type="project" value="TreeGrafter"/>
</dbReference>
<feature type="transmembrane region" description="Helical" evidence="3">
    <location>
        <begin position="122"/>
        <end position="143"/>
    </location>
</feature>
<feature type="transmembrane region" description="Helical" evidence="3">
    <location>
        <begin position="195"/>
        <end position="215"/>
    </location>
</feature>
<dbReference type="InterPro" id="IPR005467">
    <property type="entry name" value="His_kinase_dom"/>
</dbReference>
<dbReference type="RefSeq" id="WP_161262729.1">
    <property type="nucleotide sequence ID" value="NZ_JAFBDC010000012.1"/>
</dbReference>
<dbReference type="EMBL" id="WXEX01000013">
    <property type="protein sequence ID" value="MZP44158.1"/>
    <property type="molecule type" value="Genomic_DNA"/>
</dbReference>
<evidence type="ECO:0000256" key="2">
    <source>
        <dbReference type="ARBA" id="ARBA00023012"/>
    </source>
</evidence>
<comment type="caution">
    <text evidence="5">The sequence shown here is derived from an EMBL/GenBank/DDBJ whole genome shotgun (WGS) entry which is preliminary data.</text>
</comment>
<name>A0A845LD91_HELGE</name>
<organism evidence="5 6">
    <name type="scientific">Heliomicrobium gestii</name>
    <name type="common">Heliobacterium gestii</name>
    <dbReference type="NCBI Taxonomy" id="2699"/>
    <lineage>
        <taxon>Bacteria</taxon>
        <taxon>Bacillati</taxon>
        <taxon>Bacillota</taxon>
        <taxon>Clostridia</taxon>
        <taxon>Eubacteriales</taxon>
        <taxon>Heliobacteriaceae</taxon>
        <taxon>Heliomicrobium</taxon>
    </lineage>
</organism>
<dbReference type="Pfam" id="PF02518">
    <property type="entry name" value="HATPase_c"/>
    <property type="match status" value="1"/>
</dbReference>
<dbReference type="Proteomes" id="UP000471031">
    <property type="component" value="Unassembled WGS sequence"/>
</dbReference>
<dbReference type="PROSITE" id="PS50109">
    <property type="entry name" value="HIS_KIN"/>
    <property type="match status" value="1"/>
</dbReference>
<dbReference type="InterPro" id="IPR003594">
    <property type="entry name" value="HATPase_dom"/>
</dbReference>
<accession>A0A845LD91</accession>
<dbReference type="OrthoDB" id="9778566at2"/>
<feature type="transmembrane region" description="Helical" evidence="3">
    <location>
        <begin position="167"/>
        <end position="189"/>
    </location>
</feature>
<dbReference type="SMART" id="SM00387">
    <property type="entry name" value="HATPase_c"/>
    <property type="match status" value="1"/>
</dbReference>
<dbReference type="AlphaFoldDB" id="A0A845LD91"/>
<protein>
    <submittedName>
        <fullName evidence="5">GHKL domain-containing protein</fullName>
    </submittedName>
</protein>
<keyword evidence="3" id="KW-0812">Transmembrane</keyword>
<dbReference type="GO" id="GO:0016301">
    <property type="term" value="F:kinase activity"/>
    <property type="evidence" value="ECO:0007669"/>
    <property type="project" value="UniProtKB-KW"/>
</dbReference>
<feature type="transmembrane region" description="Helical" evidence="3">
    <location>
        <begin position="6"/>
        <end position="25"/>
    </location>
</feature>
<dbReference type="PANTHER" id="PTHR40448:SF1">
    <property type="entry name" value="TWO-COMPONENT SENSOR HISTIDINE KINASE"/>
    <property type="match status" value="1"/>
</dbReference>
<feature type="transmembrane region" description="Helical" evidence="3">
    <location>
        <begin position="90"/>
        <end position="110"/>
    </location>
</feature>
<dbReference type="Gene3D" id="3.30.565.10">
    <property type="entry name" value="Histidine kinase-like ATPase, C-terminal domain"/>
    <property type="match status" value="1"/>
</dbReference>
<reference evidence="5 6" key="1">
    <citation type="submission" date="2020-01" db="EMBL/GenBank/DDBJ databases">
        <title>Whole genome sequence of Heliobacterium gestii DSM 11169.</title>
        <authorList>
            <person name="Kyndt J.A."/>
            <person name="Meyer T.E."/>
        </authorList>
    </citation>
    <scope>NUCLEOTIDE SEQUENCE [LARGE SCALE GENOMIC DNA]</scope>
    <source>
        <strain evidence="5 6">DSM 11169</strain>
    </source>
</reference>
<proteinExistence type="predicted"/>
<keyword evidence="1" id="KW-0808">Transferase</keyword>
<evidence type="ECO:0000259" key="4">
    <source>
        <dbReference type="PROSITE" id="PS50109"/>
    </source>
</evidence>
<gene>
    <name evidence="5" type="ORF">GTO89_14060</name>
</gene>
<evidence type="ECO:0000313" key="5">
    <source>
        <dbReference type="EMBL" id="MZP44158.1"/>
    </source>
</evidence>
<dbReference type="GO" id="GO:0000160">
    <property type="term" value="P:phosphorelay signal transduction system"/>
    <property type="evidence" value="ECO:0007669"/>
    <property type="project" value="UniProtKB-KW"/>
</dbReference>
<evidence type="ECO:0000256" key="1">
    <source>
        <dbReference type="ARBA" id="ARBA00022777"/>
    </source>
</evidence>
<sequence length="423" mass="46557">MSVRDLFFFFYPAFFHSLICFKIMADLFAFEVSFIRVLGAAFIYDSILTISGNFTGINPDLNTIIETLFICVITRYFLLMPWRYTTTAVAVLSTIIFSIDALYGVLWGWLDMAPGTPADYGIWPLFVGGTGVLICMGGVWITLRHFRVTLRPYVDAFIYSVGNRNGLAIIVAVLAQIAALGISIEGILYNHLGGPFRSIILAGATTFSLFSATTAGRSYILEHYAFHTPQRRERGISHDLRNHLSNIQVLLRRGLLNDASNYMKNLIGELGDITDLEEVGDSYLAAIISATLARFNDVKTSIDVRAPWRAQVNPVDLTATIGNALTNAAEAAGSGGWIEIIIDEDYEMSFFIVRNSGEMPLVARIAAFSTCFSSKGQGRGQGLAQIKRVIRDREGYTRVSTITGGTEVTIAFPLPTPNLVHEG</sequence>
<keyword evidence="2" id="KW-0902">Two-component regulatory system</keyword>
<feature type="transmembrane region" description="Helical" evidence="3">
    <location>
        <begin position="61"/>
        <end position="78"/>
    </location>
</feature>
<dbReference type="PANTHER" id="PTHR40448">
    <property type="entry name" value="TWO-COMPONENT SENSOR HISTIDINE KINASE"/>
    <property type="match status" value="1"/>
</dbReference>
<feature type="domain" description="Histidine kinase" evidence="4">
    <location>
        <begin position="235"/>
        <end position="416"/>
    </location>
</feature>
<dbReference type="InterPro" id="IPR036890">
    <property type="entry name" value="HATPase_C_sf"/>
</dbReference>
<keyword evidence="3" id="KW-1133">Transmembrane helix</keyword>
<evidence type="ECO:0000256" key="3">
    <source>
        <dbReference type="SAM" id="Phobius"/>
    </source>
</evidence>
<keyword evidence="3" id="KW-0472">Membrane</keyword>
<dbReference type="SUPFAM" id="SSF55874">
    <property type="entry name" value="ATPase domain of HSP90 chaperone/DNA topoisomerase II/histidine kinase"/>
    <property type="match status" value="1"/>
</dbReference>